<dbReference type="EMBL" id="BMMU01000014">
    <property type="protein sequence ID" value="GGJ42218.1"/>
    <property type="molecule type" value="Genomic_DNA"/>
</dbReference>
<keyword evidence="1" id="KW-0812">Transmembrane</keyword>
<comment type="caution">
    <text evidence="2">The sequence shown here is derived from an EMBL/GenBank/DDBJ whole genome shotgun (WGS) entry which is preliminary data.</text>
</comment>
<keyword evidence="1" id="KW-1133">Transmembrane helix</keyword>
<proteinExistence type="predicted"/>
<keyword evidence="1" id="KW-0472">Membrane</keyword>
<protein>
    <submittedName>
        <fullName evidence="2">Uncharacterized protein</fullName>
    </submittedName>
</protein>
<organism evidence="2 3">
    <name type="scientific">Streptomyces lacrimifluminis</name>
    <dbReference type="NCBI Taxonomy" id="1500077"/>
    <lineage>
        <taxon>Bacteria</taxon>
        <taxon>Bacillati</taxon>
        <taxon>Actinomycetota</taxon>
        <taxon>Actinomycetes</taxon>
        <taxon>Kitasatosporales</taxon>
        <taxon>Streptomycetaceae</taxon>
        <taxon>Streptomyces</taxon>
    </lineage>
</organism>
<reference evidence="2" key="1">
    <citation type="journal article" date="2014" name="Int. J. Syst. Evol. Microbiol.">
        <title>Complete genome sequence of Corynebacterium casei LMG S-19264T (=DSM 44701T), isolated from a smear-ripened cheese.</title>
        <authorList>
            <consortium name="US DOE Joint Genome Institute (JGI-PGF)"/>
            <person name="Walter F."/>
            <person name="Albersmeier A."/>
            <person name="Kalinowski J."/>
            <person name="Ruckert C."/>
        </authorList>
    </citation>
    <scope>NUCLEOTIDE SEQUENCE</scope>
    <source>
        <strain evidence="2">CGMCC 4.7272</strain>
    </source>
</reference>
<dbReference type="Proteomes" id="UP000625682">
    <property type="component" value="Unassembled WGS sequence"/>
</dbReference>
<evidence type="ECO:0000256" key="1">
    <source>
        <dbReference type="SAM" id="Phobius"/>
    </source>
</evidence>
<feature type="transmembrane region" description="Helical" evidence="1">
    <location>
        <begin position="12"/>
        <end position="32"/>
    </location>
</feature>
<reference evidence="2" key="2">
    <citation type="submission" date="2020-09" db="EMBL/GenBank/DDBJ databases">
        <authorList>
            <person name="Sun Q."/>
            <person name="Zhou Y."/>
        </authorList>
    </citation>
    <scope>NUCLEOTIDE SEQUENCE</scope>
    <source>
        <strain evidence="2">CGMCC 4.7272</strain>
    </source>
</reference>
<name>A0A917L4M2_9ACTN</name>
<keyword evidence="3" id="KW-1185">Reference proteome</keyword>
<dbReference type="AlphaFoldDB" id="A0A917L4M2"/>
<evidence type="ECO:0000313" key="3">
    <source>
        <dbReference type="Proteomes" id="UP000625682"/>
    </source>
</evidence>
<dbReference type="RefSeq" id="WP_268240749.1">
    <property type="nucleotide sequence ID" value="NZ_BAABER010000027.1"/>
</dbReference>
<sequence length="44" mass="4799">MAERRPDRWVPLVAGTAAIGAVHLLAHIAYAHHPLPTAYRLLTA</sequence>
<evidence type="ECO:0000313" key="2">
    <source>
        <dbReference type="EMBL" id="GGJ42218.1"/>
    </source>
</evidence>
<accession>A0A917L4M2</accession>
<gene>
    <name evidence="2" type="ORF">GCM10012282_43680</name>
</gene>